<reference evidence="2" key="1">
    <citation type="submission" date="2022-11" db="UniProtKB">
        <authorList>
            <consortium name="WormBaseParasite"/>
        </authorList>
    </citation>
    <scope>IDENTIFICATION</scope>
</reference>
<dbReference type="Proteomes" id="UP000887564">
    <property type="component" value="Unplaced"/>
</dbReference>
<evidence type="ECO:0000313" key="2">
    <source>
        <dbReference type="WBParaSite" id="PEQ_0001058401-mRNA-1"/>
    </source>
</evidence>
<dbReference type="WBParaSite" id="PEQ_0001058401-mRNA-1">
    <property type="protein sequence ID" value="PEQ_0001058401-mRNA-1"/>
    <property type="gene ID" value="PEQ_0001058401"/>
</dbReference>
<protein>
    <submittedName>
        <fullName evidence="2">Secreted protein</fullName>
    </submittedName>
</protein>
<sequence>VAVCFTHCLTARLALCDTLFLVVALSSKLLSLPLRVSYSLTLHMRLKCLSRDMTREFISKSSEQCLRYSVIFQATLDSRNLRLKLTRRLAQKFNVLHLLISF</sequence>
<keyword evidence="1" id="KW-1185">Reference proteome</keyword>
<name>A0A914S0C3_PAREQ</name>
<dbReference type="AlphaFoldDB" id="A0A914S0C3"/>
<proteinExistence type="predicted"/>
<accession>A0A914S0C3</accession>
<evidence type="ECO:0000313" key="1">
    <source>
        <dbReference type="Proteomes" id="UP000887564"/>
    </source>
</evidence>
<organism evidence="1 2">
    <name type="scientific">Parascaris equorum</name>
    <name type="common">Equine roundworm</name>
    <dbReference type="NCBI Taxonomy" id="6256"/>
    <lineage>
        <taxon>Eukaryota</taxon>
        <taxon>Metazoa</taxon>
        <taxon>Ecdysozoa</taxon>
        <taxon>Nematoda</taxon>
        <taxon>Chromadorea</taxon>
        <taxon>Rhabditida</taxon>
        <taxon>Spirurina</taxon>
        <taxon>Ascaridomorpha</taxon>
        <taxon>Ascaridoidea</taxon>
        <taxon>Ascarididae</taxon>
        <taxon>Parascaris</taxon>
    </lineage>
</organism>